<dbReference type="Proteomes" id="UP000599024">
    <property type="component" value="Unassembled WGS sequence"/>
</dbReference>
<evidence type="ECO:0000313" key="1">
    <source>
        <dbReference type="EMBL" id="MBC8208769.1"/>
    </source>
</evidence>
<organism evidence="1 2">
    <name type="scientific">Candidatus Desulfatifera sulfidica</name>
    <dbReference type="NCBI Taxonomy" id="2841691"/>
    <lineage>
        <taxon>Bacteria</taxon>
        <taxon>Pseudomonadati</taxon>
        <taxon>Thermodesulfobacteriota</taxon>
        <taxon>Desulfobulbia</taxon>
        <taxon>Desulfobulbales</taxon>
        <taxon>Desulfobulbaceae</taxon>
        <taxon>Candidatus Desulfatifera</taxon>
    </lineage>
</organism>
<proteinExistence type="predicted"/>
<gene>
    <name evidence="1" type="ORF">H8E79_06345</name>
</gene>
<reference evidence="1 2" key="1">
    <citation type="submission" date="2020-08" db="EMBL/GenBank/DDBJ databases">
        <title>Bridging the membrane lipid divide: bacteria of the FCB group superphylum have the potential to synthesize archaeal ether lipids.</title>
        <authorList>
            <person name="Villanueva L."/>
            <person name="Von Meijenfeldt F.A.B."/>
            <person name="Westbye A.B."/>
            <person name="Yadav S."/>
            <person name="Hopmans E.C."/>
            <person name="Dutilh B.E."/>
            <person name="Sinninghe Damste J.S."/>
        </authorList>
    </citation>
    <scope>NUCLEOTIDE SEQUENCE [LARGE SCALE GENOMIC DNA]</scope>
    <source>
        <strain evidence="1">NIOZ-UU81</strain>
    </source>
</reference>
<sequence>MTSYTCTTCGSIADKPGHLCNPCDDEKEECSFCGIPSVDITHVCEGKLADMKVVCDGCGRLATDEKQVCQPRAVQTG</sequence>
<comment type="caution">
    <text evidence="1">The sequence shown here is derived from an EMBL/GenBank/DDBJ whole genome shotgun (WGS) entry which is preliminary data.</text>
</comment>
<accession>A0A8J6N8H0</accession>
<evidence type="ECO:0000313" key="2">
    <source>
        <dbReference type="Proteomes" id="UP000599024"/>
    </source>
</evidence>
<dbReference type="AlphaFoldDB" id="A0A8J6N8H0"/>
<dbReference type="EMBL" id="JACNLK010000053">
    <property type="protein sequence ID" value="MBC8208769.1"/>
    <property type="molecule type" value="Genomic_DNA"/>
</dbReference>
<protein>
    <submittedName>
        <fullName evidence="1">Uncharacterized protein</fullName>
    </submittedName>
</protein>
<name>A0A8J6N8H0_9BACT</name>